<dbReference type="EMBL" id="JACXJA010000027">
    <property type="protein sequence ID" value="MBD2864146.1"/>
    <property type="molecule type" value="Genomic_DNA"/>
</dbReference>
<dbReference type="CDD" id="cd19411">
    <property type="entry name" value="MCP2201-like_sensor"/>
    <property type="match status" value="1"/>
</dbReference>
<dbReference type="PANTHER" id="PTHR32089:SF112">
    <property type="entry name" value="LYSOZYME-LIKE PROTEIN-RELATED"/>
    <property type="match status" value="1"/>
</dbReference>
<dbReference type="InterPro" id="IPR004089">
    <property type="entry name" value="MCPsignal_dom"/>
</dbReference>
<dbReference type="CDD" id="cd11386">
    <property type="entry name" value="MCP_signal"/>
    <property type="match status" value="1"/>
</dbReference>
<proteinExistence type="inferred from homology"/>
<dbReference type="GO" id="GO:0006935">
    <property type="term" value="P:chemotaxis"/>
    <property type="evidence" value="ECO:0007669"/>
    <property type="project" value="UniProtKB-ARBA"/>
</dbReference>
<evidence type="ECO:0000256" key="9">
    <source>
        <dbReference type="SAM" id="Phobius"/>
    </source>
</evidence>
<gene>
    <name evidence="12" type="ORF">IDH45_19370</name>
</gene>
<evidence type="ECO:0000313" key="12">
    <source>
        <dbReference type="EMBL" id="MBD2864146.1"/>
    </source>
</evidence>
<organism evidence="12 13">
    <name type="scientific">Paenibacillus oceani</name>
    <dbReference type="NCBI Taxonomy" id="2772510"/>
    <lineage>
        <taxon>Bacteria</taxon>
        <taxon>Bacillati</taxon>
        <taxon>Bacillota</taxon>
        <taxon>Bacilli</taxon>
        <taxon>Bacillales</taxon>
        <taxon>Paenibacillaceae</taxon>
        <taxon>Paenibacillus</taxon>
    </lineage>
</organism>
<dbReference type="Pfam" id="PF00672">
    <property type="entry name" value="HAMP"/>
    <property type="match status" value="1"/>
</dbReference>
<keyword evidence="13" id="KW-1185">Reference proteome</keyword>
<dbReference type="PANTHER" id="PTHR32089">
    <property type="entry name" value="METHYL-ACCEPTING CHEMOTAXIS PROTEIN MCPB"/>
    <property type="match status" value="1"/>
</dbReference>
<dbReference type="InterPro" id="IPR024478">
    <property type="entry name" value="HlyB_4HB_MCP"/>
</dbReference>
<feature type="transmembrane region" description="Helical" evidence="9">
    <location>
        <begin position="9"/>
        <end position="28"/>
    </location>
</feature>
<evidence type="ECO:0000259" key="10">
    <source>
        <dbReference type="PROSITE" id="PS50111"/>
    </source>
</evidence>
<evidence type="ECO:0000313" key="13">
    <source>
        <dbReference type="Proteomes" id="UP000639396"/>
    </source>
</evidence>
<dbReference type="InterPro" id="IPR047347">
    <property type="entry name" value="YvaQ-like_sensor"/>
</dbReference>
<keyword evidence="9" id="KW-1133">Transmembrane helix</keyword>
<dbReference type="GO" id="GO:0005886">
    <property type="term" value="C:plasma membrane"/>
    <property type="evidence" value="ECO:0007669"/>
    <property type="project" value="UniProtKB-SubCell"/>
</dbReference>
<dbReference type="CDD" id="cd06225">
    <property type="entry name" value="HAMP"/>
    <property type="match status" value="1"/>
</dbReference>
<evidence type="ECO:0000259" key="11">
    <source>
        <dbReference type="PROSITE" id="PS50885"/>
    </source>
</evidence>
<dbReference type="InterPro" id="IPR003660">
    <property type="entry name" value="HAMP_dom"/>
</dbReference>
<evidence type="ECO:0000256" key="3">
    <source>
        <dbReference type="ARBA" id="ARBA00023136"/>
    </source>
</evidence>
<keyword evidence="2" id="KW-1003">Cell membrane</keyword>
<feature type="domain" description="Methyl-accepting transducer" evidence="10">
    <location>
        <begin position="266"/>
        <end position="509"/>
    </location>
</feature>
<keyword evidence="4 6" id="KW-0807">Transducer</keyword>
<name>A0A927CDW0_9BACL</name>
<dbReference type="PROSITE" id="PS50885">
    <property type="entry name" value="HAMP"/>
    <property type="match status" value="1"/>
</dbReference>
<feature type="coiled-coil region" evidence="7">
    <location>
        <begin position="460"/>
        <end position="487"/>
    </location>
</feature>
<reference evidence="12" key="1">
    <citation type="submission" date="2020-09" db="EMBL/GenBank/DDBJ databases">
        <title>A novel bacterium of genus Paenibacillus, isolated from South China Sea.</title>
        <authorList>
            <person name="Huang H."/>
            <person name="Mo K."/>
            <person name="Hu Y."/>
        </authorList>
    </citation>
    <scope>NUCLEOTIDE SEQUENCE</scope>
    <source>
        <strain evidence="12">IB182363</strain>
    </source>
</reference>
<keyword evidence="9" id="KW-0812">Transmembrane</keyword>
<comment type="similarity">
    <text evidence="5">Belongs to the methyl-accepting chemotaxis (MCP) protein family.</text>
</comment>
<comment type="caution">
    <text evidence="12">The sequence shown here is derived from an EMBL/GenBank/DDBJ whole genome shotgun (WGS) entry which is preliminary data.</text>
</comment>
<protein>
    <submittedName>
        <fullName evidence="12">Methyl-accepting chemotaxis protein</fullName>
    </submittedName>
</protein>
<dbReference type="Proteomes" id="UP000639396">
    <property type="component" value="Unassembled WGS sequence"/>
</dbReference>
<dbReference type="GO" id="GO:0007165">
    <property type="term" value="P:signal transduction"/>
    <property type="evidence" value="ECO:0007669"/>
    <property type="project" value="UniProtKB-KW"/>
</dbReference>
<evidence type="ECO:0000256" key="8">
    <source>
        <dbReference type="SAM" id="MobiDB-lite"/>
    </source>
</evidence>
<sequence length="525" mass="55787">MNWTVGKKLYAGFIFILLIMGSIGWMSFSNMGSMNESSKQITSFWMPGVEAINRLDSRIQDVQAAMLKHIISLTAEEMTAAEKERATAIEAIHNEYTYYEKSLISEEDHRQFNSLKSEVEVWLAHTEKTLKASQAGNDSEAIRLFNEGQVLKERLNKPLDELVHFNSEGAKQASAESDQTYNSGLLLTSLLLAGGLLVGLGTAFLLTRAITRPLQAATRNIKEVALGNLTIEPLNAGGKDEIAQLSHSSDEMVKALKQLIGSVLGSSQSVAAAAQQISASTQEIASGATSQAGSAQTVNELFRELSIAIDSVARGAESAASLSTQTKEVAEQGGQTIRASVEAIGQLEQSMEKLRGDSDKIGQIIGVIDDIADQTNLLALNAAIEAARAGDQGKGFAVVADEVRKLAERSSDATKEIAAIIKGMQNNTNESVHAVSKAVGLSHQIGSAFTNIVAKVNDTASQVNEIAAASEEQAAQAEEVLRSTESIAATSEEAASAAEETASASQSLAQLSEDLNETVSAFKIQ</sequence>
<dbReference type="AlphaFoldDB" id="A0A927CDW0"/>
<evidence type="ECO:0000256" key="1">
    <source>
        <dbReference type="ARBA" id="ARBA00004236"/>
    </source>
</evidence>
<feature type="transmembrane region" description="Helical" evidence="9">
    <location>
        <begin position="185"/>
        <end position="206"/>
    </location>
</feature>
<dbReference type="Pfam" id="PF12729">
    <property type="entry name" value="4HB_MCP_1"/>
    <property type="match status" value="1"/>
</dbReference>
<evidence type="ECO:0000256" key="5">
    <source>
        <dbReference type="ARBA" id="ARBA00029447"/>
    </source>
</evidence>
<keyword evidence="3 9" id="KW-0472">Membrane</keyword>
<evidence type="ECO:0000256" key="2">
    <source>
        <dbReference type="ARBA" id="ARBA00022475"/>
    </source>
</evidence>
<dbReference type="SMART" id="SM00283">
    <property type="entry name" value="MA"/>
    <property type="match status" value="1"/>
</dbReference>
<evidence type="ECO:0000256" key="4">
    <source>
        <dbReference type="ARBA" id="ARBA00023224"/>
    </source>
</evidence>
<dbReference type="FunFam" id="1.10.287.950:FF:000001">
    <property type="entry name" value="Methyl-accepting chemotaxis sensory transducer"/>
    <property type="match status" value="1"/>
</dbReference>
<feature type="region of interest" description="Disordered" evidence="8">
    <location>
        <begin position="488"/>
        <end position="508"/>
    </location>
</feature>
<dbReference type="Pfam" id="PF00015">
    <property type="entry name" value="MCPsignal"/>
    <property type="match status" value="1"/>
</dbReference>
<comment type="subcellular location">
    <subcellularLocation>
        <location evidence="1">Cell membrane</location>
    </subcellularLocation>
</comment>
<evidence type="ECO:0000256" key="6">
    <source>
        <dbReference type="PROSITE-ProRule" id="PRU00284"/>
    </source>
</evidence>
<accession>A0A927CDW0</accession>
<feature type="domain" description="HAMP" evidence="11">
    <location>
        <begin position="208"/>
        <end position="261"/>
    </location>
</feature>
<keyword evidence="7" id="KW-0175">Coiled coil</keyword>
<dbReference type="Gene3D" id="1.10.287.950">
    <property type="entry name" value="Methyl-accepting chemotaxis protein"/>
    <property type="match status" value="1"/>
</dbReference>
<dbReference type="SUPFAM" id="SSF58104">
    <property type="entry name" value="Methyl-accepting chemotaxis protein (MCP) signaling domain"/>
    <property type="match status" value="1"/>
</dbReference>
<evidence type="ECO:0000256" key="7">
    <source>
        <dbReference type="SAM" id="Coils"/>
    </source>
</evidence>
<dbReference type="RefSeq" id="WP_190929772.1">
    <property type="nucleotide sequence ID" value="NZ_JACXJA010000027.1"/>
</dbReference>
<dbReference type="SMART" id="SM00304">
    <property type="entry name" value="HAMP"/>
    <property type="match status" value="1"/>
</dbReference>
<dbReference type="PROSITE" id="PS50111">
    <property type="entry name" value="CHEMOTAXIS_TRANSDUC_2"/>
    <property type="match status" value="1"/>
</dbReference>